<proteinExistence type="predicted"/>
<dbReference type="EMBL" id="JAJFAZ020000003">
    <property type="protein sequence ID" value="KAI5337861.1"/>
    <property type="molecule type" value="Genomic_DNA"/>
</dbReference>
<reference evidence="2 3" key="1">
    <citation type="journal article" date="2022" name="G3 (Bethesda)">
        <title>Whole-genome sequence and methylome profiling of the almond [Prunus dulcis (Mill.) D.A. Webb] cultivar 'Nonpareil'.</title>
        <authorList>
            <person name="D'Amico-Willman K.M."/>
            <person name="Ouma W.Z."/>
            <person name="Meulia T."/>
            <person name="Sideli G.M."/>
            <person name="Gradziel T.M."/>
            <person name="Fresnedo-Ramirez J."/>
        </authorList>
    </citation>
    <scope>NUCLEOTIDE SEQUENCE [LARGE SCALE GENOMIC DNA]</scope>
    <source>
        <strain evidence="2">Clone GOH B32 T37-40</strain>
    </source>
</reference>
<dbReference type="AlphaFoldDB" id="A0AAD4W944"/>
<name>A0AAD4W944_PRUDU</name>
<keyword evidence="3" id="KW-1185">Reference proteome</keyword>
<gene>
    <name evidence="2" type="ORF">L3X38_017132</name>
</gene>
<protein>
    <submittedName>
        <fullName evidence="2">Uncharacterized protein</fullName>
    </submittedName>
</protein>
<feature type="region of interest" description="Disordered" evidence="1">
    <location>
        <begin position="1"/>
        <end position="23"/>
    </location>
</feature>
<organism evidence="2 3">
    <name type="scientific">Prunus dulcis</name>
    <name type="common">Almond</name>
    <name type="synonym">Amygdalus dulcis</name>
    <dbReference type="NCBI Taxonomy" id="3755"/>
    <lineage>
        <taxon>Eukaryota</taxon>
        <taxon>Viridiplantae</taxon>
        <taxon>Streptophyta</taxon>
        <taxon>Embryophyta</taxon>
        <taxon>Tracheophyta</taxon>
        <taxon>Spermatophyta</taxon>
        <taxon>Magnoliopsida</taxon>
        <taxon>eudicotyledons</taxon>
        <taxon>Gunneridae</taxon>
        <taxon>Pentapetalae</taxon>
        <taxon>rosids</taxon>
        <taxon>fabids</taxon>
        <taxon>Rosales</taxon>
        <taxon>Rosaceae</taxon>
        <taxon>Amygdaloideae</taxon>
        <taxon>Amygdaleae</taxon>
        <taxon>Prunus</taxon>
    </lineage>
</organism>
<evidence type="ECO:0000256" key="1">
    <source>
        <dbReference type="SAM" id="MobiDB-lite"/>
    </source>
</evidence>
<sequence length="95" mass="10079">MSTGSPLEGTSSSATLPNCPRGPLEQLHLDDVAETVPVAPAHAIDPHLQRIVELLTQALSRAGHTKDPALTYINEARRIGAVDFDWSGNPAVAED</sequence>
<evidence type="ECO:0000313" key="2">
    <source>
        <dbReference type="EMBL" id="KAI5337861.1"/>
    </source>
</evidence>
<accession>A0AAD4W944</accession>
<feature type="compositionally biased region" description="Polar residues" evidence="1">
    <location>
        <begin position="1"/>
        <end position="16"/>
    </location>
</feature>
<comment type="caution">
    <text evidence="2">The sequence shown here is derived from an EMBL/GenBank/DDBJ whole genome shotgun (WGS) entry which is preliminary data.</text>
</comment>
<evidence type="ECO:0000313" key="3">
    <source>
        <dbReference type="Proteomes" id="UP001054821"/>
    </source>
</evidence>
<dbReference type="Proteomes" id="UP001054821">
    <property type="component" value="Chromosome 3"/>
</dbReference>